<dbReference type="InterPro" id="IPR012334">
    <property type="entry name" value="Pectin_lyas_fold"/>
</dbReference>
<reference evidence="1" key="1">
    <citation type="journal article" date="2014" name="Front. Microbiol.">
        <title>High frequency of phylogenetically diverse reductive dehalogenase-homologous genes in deep subseafloor sedimentary metagenomes.</title>
        <authorList>
            <person name="Kawai M."/>
            <person name="Futagami T."/>
            <person name="Toyoda A."/>
            <person name="Takaki Y."/>
            <person name="Nishi S."/>
            <person name="Hori S."/>
            <person name="Arai W."/>
            <person name="Tsubouchi T."/>
            <person name="Morono Y."/>
            <person name="Uchiyama I."/>
            <person name="Ito T."/>
            <person name="Fujiyama A."/>
            <person name="Inagaki F."/>
            <person name="Takami H."/>
        </authorList>
    </citation>
    <scope>NUCLEOTIDE SEQUENCE</scope>
    <source>
        <strain evidence="1">Expedition CK06-06</strain>
    </source>
</reference>
<dbReference type="EMBL" id="BART01042020">
    <property type="protein sequence ID" value="GAH30327.1"/>
    <property type="molecule type" value="Genomic_DNA"/>
</dbReference>
<dbReference type="NCBIfam" id="TIGR03804">
    <property type="entry name" value="para_beta_helix"/>
    <property type="match status" value="1"/>
</dbReference>
<dbReference type="AlphaFoldDB" id="X1ECI1"/>
<organism evidence="1">
    <name type="scientific">marine sediment metagenome</name>
    <dbReference type="NCBI Taxonomy" id="412755"/>
    <lineage>
        <taxon>unclassified sequences</taxon>
        <taxon>metagenomes</taxon>
        <taxon>ecological metagenomes</taxon>
    </lineage>
</organism>
<comment type="caution">
    <text evidence="1">The sequence shown here is derived from an EMBL/GenBank/DDBJ whole genome shotgun (WGS) entry which is preliminary data.</text>
</comment>
<evidence type="ECO:0000313" key="1">
    <source>
        <dbReference type="EMBL" id="GAH30327.1"/>
    </source>
</evidence>
<feature type="non-terminal residue" evidence="1">
    <location>
        <position position="1"/>
    </location>
</feature>
<name>X1ECI1_9ZZZZ</name>
<gene>
    <name evidence="1" type="ORF">S01H4_67132</name>
</gene>
<dbReference type="InterPro" id="IPR011050">
    <property type="entry name" value="Pectin_lyase_fold/virulence"/>
</dbReference>
<accession>X1ECI1</accession>
<dbReference type="InterPro" id="IPR022441">
    <property type="entry name" value="Para_beta_helix_rpt-2"/>
</dbReference>
<feature type="non-terminal residue" evidence="1">
    <location>
        <position position="45"/>
    </location>
</feature>
<evidence type="ECO:0008006" key="2">
    <source>
        <dbReference type="Google" id="ProtNLM"/>
    </source>
</evidence>
<dbReference type="Gene3D" id="2.160.20.10">
    <property type="entry name" value="Single-stranded right-handed beta-helix, Pectin lyase-like"/>
    <property type="match status" value="1"/>
</dbReference>
<proteinExistence type="predicted"/>
<protein>
    <recommendedName>
        <fullName evidence="2">Periplasmic copper-binding protein NosD beta helix domain-containing protein</fullName>
    </recommendedName>
</protein>
<sequence length="45" mass="5055">IKSINAFNNTFVENSIYKNNENGINIENSNNNTIKNNNITDNLLG</sequence>
<dbReference type="SUPFAM" id="SSF51126">
    <property type="entry name" value="Pectin lyase-like"/>
    <property type="match status" value="1"/>
</dbReference>